<protein>
    <submittedName>
        <fullName evidence="1">Uncharacterized protein</fullName>
    </submittedName>
</protein>
<evidence type="ECO:0000313" key="1">
    <source>
        <dbReference type="EMBL" id="EFX82392.1"/>
    </source>
</evidence>
<dbReference type="InParanoid" id="E9GE18"/>
<dbReference type="EMBL" id="GL732540">
    <property type="protein sequence ID" value="EFX82392.1"/>
    <property type="molecule type" value="Genomic_DNA"/>
</dbReference>
<organism evidence="1 2">
    <name type="scientific">Daphnia pulex</name>
    <name type="common">Water flea</name>
    <dbReference type="NCBI Taxonomy" id="6669"/>
    <lineage>
        <taxon>Eukaryota</taxon>
        <taxon>Metazoa</taxon>
        <taxon>Ecdysozoa</taxon>
        <taxon>Arthropoda</taxon>
        <taxon>Crustacea</taxon>
        <taxon>Branchiopoda</taxon>
        <taxon>Diplostraca</taxon>
        <taxon>Cladocera</taxon>
        <taxon>Anomopoda</taxon>
        <taxon>Daphniidae</taxon>
        <taxon>Daphnia</taxon>
    </lineage>
</organism>
<dbReference type="AlphaFoldDB" id="E9GE18"/>
<dbReference type="HOGENOM" id="CLU_2173515_0_0_1"/>
<accession>E9GE18</accession>
<reference evidence="1 2" key="1">
    <citation type="journal article" date="2011" name="Science">
        <title>The ecoresponsive genome of Daphnia pulex.</title>
        <authorList>
            <person name="Colbourne J.K."/>
            <person name="Pfrender M.E."/>
            <person name="Gilbert D."/>
            <person name="Thomas W.K."/>
            <person name="Tucker A."/>
            <person name="Oakley T.H."/>
            <person name="Tokishita S."/>
            <person name="Aerts A."/>
            <person name="Arnold G.J."/>
            <person name="Basu M.K."/>
            <person name="Bauer D.J."/>
            <person name="Caceres C.E."/>
            <person name="Carmel L."/>
            <person name="Casola C."/>
            <person name="Choi J.H."/>
            <person name="Detter J.C."/>
            <person name="Dong Q."/>
            <person name="Dusheyko S."/>
            <person name="Eads B.D."/>
            <person name="Frohlich T."/>
            <person name="Geiler-Samerotte K.A."/>
            <person name="Gerlach D."/>
            <person name="Hatcher P."/>
            <person name="Jogdeo S."/>
            <person name="Krijgsveld J."/>
            <person name="Kriventseva E.V."/>
            <person name="Kultz D."/>
            <person name="Laforsch C."/>
            <person name="Lindquist E."/>
            <person name="Lopez J."/>
            <person name="Manak J.R."/>
            <person name="Muller J."/>
            <person name="Pangilinan J."/>
            <person name="Patwardhan R.P."/>
            <person name="Pitluck S."/>
            <person name="Pritham E.J."/>
            <person name="Rechtsteiner A."/>
            <person name="Rho M."/>
            <person name="Rogozin I.B."/>
            <person name="Sakarya O."/>
            <person name="Salamov A."/>
            <person name="Schaack S."/>
            <person name="Shapiro H."/>
            <person name="Shiga Y."/>
            <person name="Skalitzky C."/>
            <person name="Smith Z."/>
            <person name="Souvorov A."/>
            <person name="Sung W."/>
            <person name="Tang Z."/>
            <person name="Tsuchiya D."/>
            <person name="Tu H."/>
            <person name="Vos H."/>
            <person name="Wang M."/>
            <person name="Wolf Y.I."/>
            <person name="Yamagata H."/>
            <person name="Yamada T."/>
            <person name="Ye Y."/>
            <person name="Shaw J.R."/>
            <person name="Andrews J."/>
            <person name="Crease T.J."/>
            <person name="Tang H."/>
            <person name="Lucas S.M."/>
            <person name="Robertson H.M."/>
            <person name="Bork P."/>
            <person name="Koonin E.V."/>
            <person name="Zdobnov E.M."/>
            <person name="Grigoriev I.V."/>
            <person name="Lynch M."/>
            <person name="Boore J.L."/>
        </authorList>
    </citation>
    <scope>NUCLEOTIDE SEQUENCE [LARGE SCALE GENOMIC DNA]</scope>
</reference>
<keyword evidence="2" id="KW-1185">Reference proteome</keyword>
<gene>
    <name evidence="1" type="ORF">DAPPUDRAFT_316801</name>
</gene>
<dbReference type="Proteomes" id="UP000000305">
    <property type="component" value="Unassembled WGS sequence"/>
</dbReference>
<evidence type="ECO:0000313" key="2">
    <source>
        <dbReference type="Proteomes" id="UP000000305"/>
    </source>
</evidence>
<proteinExistence type="predicted"/>
<sequence>MVRPLVTWRKRFLPDLLTVKSMMSLADDQHRCREVKKRPLSAAGRTVFKDKLTLSTDKPTGSRGIPTGLNESQELKFTLTETEIIMTSEFFLQDSVSISSPSESLKQFEM</sequence>
<name>E9GE18_DAPPU</name>
<dbReference type="KEGG" id="dpx:DAPPUDRAFT_316801"/>